<dbReference type="OrthoDB" id="10606818at2759"/>
<reference evidence="2 3" key="1">
    <citation type="journal article" date="2012" name="Nucleic Acids Res.">
        <title>Sequencing of the smallest Apicomplexan genome from the human pathogen Babesia microti.</title>
        <authorList>
            <person name="Cornillot E."/>
            <person name="Hadj-Kaddour K."/>
            <person name="Dassouli A."/>
            <person name="Noel B."/>
            <person name="Ranwez V."/>
            <person name="Vacherie B."/>
            <person name="Augagneur Y."/>
            <person name="Bres V."/>
            <person name="Duclos A."/>
            <person name="Randazzo S."/>
            <person name="Carcy B."/>
            <person name="Debierre-Grockiego F."/>
            <person name="Delbecq S."/>
            <person name="Moubri-Menage K."/>
            <person name="Shams-Eldin H."/>
            <person name="Usmani-Brown S."/>
            <person name="Bringaud F."/>
            <person name="Wincker P."/>
            <person name="Vivares C.P."/>
            <person name="Schwarz R.T."/>
            <person name="Schetters T.P."/>
            <person name="Krause P.J."/>
            <person name="Gorenflot A."/>
            <person name="Berry V."/>
            <person name="Barbe V."/>
            <person name="Ben Mamoun C."/>
        </authorList>
    </citation>
    <scope>NUCLEOTIDE SEQUENCE [LARGE SCALE GENOMIC DNA]</scope>
    <source>
        <strain evidence="2 3">RI</strain>
    </source>
</reference>
<organism evidence="2 3">
    <name type="scientific">Babesia microti (strain RI)</name>
    <dbReference type="NCBI Taxonomy" id="1133968"/>
    <lineage>
        <taxon>Eukaryota</taxon>
        <taxon>Sar</taxon>
        <taxon>Alveolata</taxon>
        <taxon>Apicomplexa</taxon>
        <taxon>Aconoidasida</taxon>
        <taxon>Piroplasmida</taxon>
        <taxon>Babesiidae</taxon>
        <taxon>Babesia</taxon>
    </lineage>
</organism>
<reference evidence="2 3" key="2">
    <citation type="journal article" date="2013" name="PLoS ONE">
        <title>Whole genome mapping and re-organization of the nuclear and mitochondrial genomes of Babesia microti isolates.</title>
        <authorList>
            <person name="Cornillot E."/>
            <person name="Dassouli A."/>
            <person name="Garg A."/>
            <person name="Pachikara N."/>
            <person name="Randazzo S."/>
            <person name="Depoix D."/>
            <person name="Carcy B."/>
            <person name="Delbecq S."/>
            <person name="Frutos R."/>
            <person name="Silva J.C."/>
            <person name="Sutton R."/>
            <person name="Krause P.J."/>
            <person name="Mamoun C.B."/>
        </authorList>
    </citation>
    <scope>NUCLEOTIDE SEQUENCE [LARGE SCALE GENOMIC DNA]</scope>
    <source>
        <strain evidence="2 3">RI</strain>
    </source>
</reference>
<evidence type="ECO:0000313" key="3">
    <source>
        <dbReference type="Proteomes" id="UP000002899"/>
    </source>
</evidence>
<dbReference type="GeneID" id="24424812"/>
<keyword evidence="3" id="KW-1185">Reference proteome</keyword>
<accession>A0A1R4ABA1</accession>
<evidence type="ECO:0000313" key="2">
    <source>
        <dbReference type="EMBL" id="SJK86289.1"/>
    </source>
</evidence>
<reference evidence="2 3" key="3">
    <citation type="journal article" date="2016" name="Sci. Rep.">
        <title>Genome-wide diversity and gene expression profiling of Babesia microti isolates identify polymorphic genes that mediate host-pathogen interactions.</title>
        <authorList>
            <person name="Silva J.C."/>
            <person name="Cornillot E."/>
            <person name="McCracken C."/>
            <person name="Usmani-Brown S."/>
            <person name="Dwivedi A."/>
            <person name="Ifeonu O.O."/>
            <person name="Crabtree J."/>
            <person name="Gotia H.T."/>
            <person name="Virji A.Z."/>
            <person name="Reynes C."/>
            <person name="Colinge J."/>
            <person name="Kumar V."/>
            <person name="Lawres L."/>
            <person name="Pazzi J.E."/>
            <person name="Pablo J.V."/>
            <person name="Hung C."/>
            <person name="Brancato J."/>
            <person name="Kumari P."/>
            <person name="Orvis J."/>
            <person name="Tretina K."/>
            <person name="Chibucos M."/>
            <person name="Ott S."/>
            <person name="Sadzewicz L."/>
            <person name="Sengamalay N."/>
            <person name="Shetty A.C."/>
            <person name="Su Q."/>
            <person name="Tallon L."/>
            <person name="Fraser C.M."/>
            <person name="Frutos R."/>
            <person name="Molina D.M."/>
            <person name="Krause P.J."/>
            <person name="Ben Mamoun C."/>
        </authorList>
    </citation>
    <scope>NUCLEOTIDE SEQUENCE [LARGE SCALE GENOMIC DNA]</scope>
    <source>
        <strain evidence="2 3">RI</strain>
    </source>
</reference>
<sequence>MSNDIKAKLKLRKKKKVAEKKQKKELDLTNVKKMPTEQKKIRFKPNAQMLSAIIHNNQRTNDRMDKEELRRAEEALQKLDRSGRKVRLMTEYLTGKN</sequence>
<dbReference type="EMBL" id="LN871598">
    <property type="protein sequence ID" value="SJK86289.1"/>
    <property type="molecule type" value="Genomic_DNA"/>
</dbReference>
<dbReference type="RefSeq" id="XP_021338465.1">
    <property type="nucleotide sequence ID" value="XM_021481879.1"/>
</dbReference>
<feature type="compositionally biased region" description="Basic residues" evidence="1">
    <location>
        <begin position="8"/>
        <end position="18"/>
    </location>
</feature>
<name>A0A1R4ABA1_BABMR</name>
<evidence type="ECO:0000256" key="1">
    <source>
        <dbReference type="SAM" id="MobiDB-lite"/>
    </source>
</evidence>
<dbReference type="KEGG" id="bmic:BMR1_03g00895"/>
<feature type="region of interest" description="Disordered" evidence="1">
    <location>
        <begin position="1"/>
        <end position="22"/>
    </location>
</feature>
<gene>
    <name evidence="2" type="ORF">BMR1_03g00895</name>
</gene>
<protein>
    <submittedName>
        <fullName evidence="2">Uncharacterized protein</fullName>
    </submittedName>
</protein>
<dbReference type="Proteomes" id="UP000002899">
    <property type="component" value="Chromosome III"/>
</dbReference>
<dbReference type="VEuPathDB" id="PiroplasmaDB:BMR1_03g00895"/>
<dbReference type="AlphaFoldDB" id="A0A1R4ABA1"/>
<proteinExistence type="predicted"/>